<dbReference type="PROSITE" id="PS50112">
    <property type="entry name" value="PAS"/>
    <property type="match status" value="2"/>
</dbReference>
<dbReference type="SUPFAM" id="SSF55785">
    <property type="entry name" value="PYP-like sensor domain (PAS domain)"/>
    <property type="match status" value="1"/>
</dbReference>
<dbReference type="InterPro" id="IPR035965">
    <property type="entry name" value="PAS-like_dom_sf"/>
</dbReference>
<feature type="compositionally biased region" description="Basic and acidic residues" evidence="7">
    <location>
        <begin position="1409"/>
        <end position="1425"/>
    </location>
</feature>
<dbReference type="InterPro" id="IPR011990">
    <property type="entry name" value="TPR-like_helical_dom_sf"/>
</dbReference>
<protein>
    <recommendedName>
        <fullName evidence="9">PAS domain-containing protein</fullName>
    </recommendedName>
</protein>
<evidence type="ECO:0000256" key="5">
    <source>
        <dbReference type="ARBA" id="ARBA00022777"/>
    </source>
</evidence>
<feature type="region of interest" description="Disordered" evidence="7">
    <location>
        <begin position="1317"/>
        <end position="1336"/>
    </location>
</feature>
<keyword evidence="8" id="KW-1133">Transmembrane helix</keyword>
<dbReference type="InterPro" id="IPR000014">
    <property type="entry name" value="PAS"/>
</dbReference>
<dbReference type="Proteomes" id="UP001054857">
    <property type="component" value="Unassembled WGS sequence"/>
</dbReference>
<proteinExistence type="predicted"/>
<feature type="transmembrane region" description="Helical" evidence="8">
    <location>
        <begin position="2011"/>
        <end position="2033"/>
    </location>
</feature>
<dbReference type="GO" id="GO:0016301">
    <property type="term" value="F:kinase activity"/>
    <property type="evidence" value="ECO:0007669"/>
    <property type="project" value="UniProtKB-KW"/>
</dbReference>
<keyword evidence="8" id="KW-0812">Transmembrane</keyword>
<keyword evidence="2" id="KW-0716">Sensory transduction</keyword>
<dbReference type="NCBIfam" id="TIGR00229">
    <property type="entry name" value="sensory_box"/>
    <property type="match status" value="1"/>
</dbReference>
<reference evidence="10 11" key="1">
    <citation type="journal article" date="2021" name="Sci. Rep.">
        <title>Genome sequencing of the multicellular alga Astrephomene provides insights into convergent evolution of germ-soma differentiation.</title>
        <authorList>
            <person name="Yamashita S."/>
            <person name="Yamamoto K."/>
            <person name="Matsuzaki R."/>
            <person name="Suzuki S."/>
            <person name="Yamaguchi H."/>
            <person name="Hirooka S."/>
            <person name="Minakuchi Y."/>
            <person name="Miyagishima S."/>
            <person name="Kawachi M."/>
            <person name="Toyoda A."/>
            <person name="Nozaki H."/>
        </authorList>
    </citation>
    <scope>NUCLEOTIDE SEQUENCE [LARGE SCALE GENOMIC DNA]</scope>
    <source>
        <strain evidence="10 11">NIES-4017</strain>
    </source>
</reference>
<feature type="region of interest" description="Disordered" evidence="7">
    <location>
        <begin position="1870"/>
        <end position="1978"/>
    </location>
</feature>
<feature type="region of interest" description="Disordered" evidence="7">
    <location>
        <begin position="1275"/>
        <end position="1307"/>
    </location>
</feature>
<dbReference type="PANTHER" id="PTHR31600">
    <property type="entry name" value="TINY MACROCYSTS PROTEIN B-RELATED"/>
    <property type="match status" value="1"/>
</dbReference>
<evidence type="ECO:0000313" key="10">
    <source>
        <dbReference type="EMBL" id="GFR45040.1"/>
    </source>
</evidence>
<dbReference type="CDD" id="cd00130">
    <property type="entry name" value="PAS"/>
    <property type="match status" value="1"/>
</dbReference>
<name>A0AAD3DND8_9CHLO</name>
<gene>
    <name evidence="10" type="ORF">Agub_g6410</name>
</gene>
<feature type="region of interest" description="Disordered" evidence="7">
    <location>
        <begin position="1045"/>
        <end position="1071"/>
    </location>
</feature>
<dbReference type="GO" id="GO:0005524">
    <property type="term" value="F:ATP binding"/>
    <property type="evidence" value="ECO:0007669"/>
    <property type="project" value="UniProtKB-KW"/>
</dbReference>
<keyword evidence="4" id="KW-0547">Nucleotide-binding</keyword>
<keyword evidence="8" id="KW-0472">Membrane</keyword>
<dbReference type="EMBL" id="BMAR01000009">
    <property type="protein sequence ID" value="GFR45040.1"/>
    <property type="molecule type" value="Genomic_DNA"/>
</dbReference>
<feature type="compositionally biased region" description="Polar residues" evidence="7">
    <location>
        <begin position="1"/>
        <end position="22"/>
    </location>
</feature>
<dbReference type="GO" id="GO:0006355">
    <property type="term" value="P:regulation of DNA-templated transcription"/>
    <property type="evidence" value="ECO:0007669"/>
    <property type="project" value="InterPro"/>
</dbReference>
<dbReference type="Pfam" id="PF25474">
    <property type="entry name" value="TPR_TmcB"/>
    <property type="match status" value="1"/>
</dbReference>
<feature type="transmembrane region" description="Helical" evidence="8">
    <location>
        <begin position="1610"/>
        <end position="1630"/>
    </location>
</feature>
<dbReference type="Gene3D" id="1.25.40.10">
    <property type="entry name" value="Tetratricopeptide repeat domain"/>
    <property type="match status" value="1"/>
</dbReference>
<feature type="compositionally biased region" description="Acidic residues" evidence="7">
    <location>
        <begin position="1087"/>
        <end position="1099"/>
    </location>
</feature>
<feature type="compositionally biased region" description="Basic and acidic residues" evidence="7">
    <location>
        <begin position="1954"/>
        <end position="1965"/>
    </location>
</feature>
<dbReference type="GO" id="GO:0009881">
    <property type="term" value="F:photoreceptor activity"/>
    <property type="evidence" value="ECO:0007669"/>
    <property type="project" value="UniProtKB-KW"/>
</dbReference>
<feature type="transmembrane region" description="Helical" evidence="8">
    <location>
        <begin position="302"/>
        <end position="324"/>
    </location>
</feature>
<feature type="transmembrane region" description="Helical" evidence="8">
    <location>
        <begin position="161"/>
        <end position="180"/>
    </location>
</feature>
<evidence type="ECO:0000256" key="6">
    <source>
        <dbReference type="ARBA" id="ARBA00022840"/>
    </source>
</evidence>
<dbReference type="InterPro" id="IPR057352">
    <property type="entry name" value="TPR_TmcB/C"/>
</dbReference>
<evidence type="ECO:0000259" key="9">
    <source>
        <dbReference type="PROSITE" id="PS50112"/>
    </source>
</evidence>
<feature type="region of interest" description="Disordered" evidence="7">
    <location>
        <begin position="1087"/>
        <end position="1116"/>
    </location>
</feature>
<sequence length="2295" mass="252593">MSETASQASGGTGAMSETSSQRSDSKMLRRHRAEEHAEEGDLMGQKRTFQEGVFACMYTLVRQSALSNWKFSILKVVLEGLIPLLVVFNPSNSWDIKTSNPVWQVIRWTLWRSPVTLLYGYDTYIRVLYVMAAAVLLAVGGLVWLTLAMRKQEQSKWLRKAAAALHVVYDILFMLFYASFMDYFVFTANCNFTHASKEHAFFTGVNCLEMPHILHMSVAAFAALVHFSVTALMVVASSDLNPISRGHLASPDSYSRLKILAAKALFIIFTDDLQSWPKLRGVLVVVAVGCCCWWNFRKLPFYGTAVNMVWSGGWVAVLYSTLLLTARAFDKDQSDARMHKYTQYVLYGIFPVLCGSIALCGLHAWWVKQPARKFKGLTSLAGVKIHRIHRFAGMHEVEVLSRVMRKFDLDGIVDEESAAHGELILQAGMQVYPDAPFLHILYANFLLEVRKDGPAARTHLQLASKHTPTLVERYQVYCTMEASKRQKDSQDGGMDLQAYIEFRRNFRAVLRVHKEVLALETELWRMCTRTTLRITEMDEMLDELETATTRANQVYKRVLERYPTNGKLLRCYGKFLEDVKHDAAAASRVYAEATRNGGGDAIMSLDLSSVQQAVDKPEFLTSMSLQNDAVIVIDAEGIILMVSQAVQSVFGYSKAELEGVDVALLMPQPFSQRHSQYMSRYRTTGESHILDIVREVVALHKDRYVFPLMICVTKMSGTGSDSVFLGVIRPLAPNSLMIRAWLAPNGTFLCGDQQFASMCGLAEKDLVGHSLSSLVAEGEVGEVDKLIERFHAASAVELESGLFRVYFNLKHRFLDPVPVELTVGLAGTDGQRIMSITCRRTDGRADNIMVVDTHMRVRFASLGVSTLLNYPLRKLTSMGLDELLPEPFDATHAKWLRQDPPHDPPAASCRSGRVVHLLNDARVPIPVRLQIHSTIGADGVSLYVIEIEKVPPSELLEEKRLVLTADMSGRVLRVSRPLSTLFGFKAIECIGRSLCDCVDIFDDWRTRNGESQLQLLILALTDKEQQMPGTSWRVRVQKPSELVGQDGIPHLPSIHHHHHHHHHHHAAAHDSKTKKTVSACLQVELADSAEGEEEQEVGGDAEVAADGFPGLKDSSKENSDARIKLTLWRRDLLTGVVELDENMLIRRASPLTGLIVGIPSASMLKKPLHRFLDIPRNKPWDAIIAHKHHTHHHHNHRSALKGSTNRGVVSPPMAFIGPHPDMGTMRILVQGVKMAVSISGTGRGKVTAILHPDTTYTGAHADLLRVLHLEGEAQAGAEEEEVDEEGGDAGRRDHRHGTPPTTMGGRQHHYQHVHAINTSDGGVEGGGGGDPMAAVGKGKKAMLGARDGGEGGSSFGRRVRERLQQEPADGGDTAAAGDDDDQEGDGGRSENSMERVRRSEQGEEEGEEGGGRDLSENSSVDKDGVDSATVEATGGDPEARNQARLLRRASSKAEFITQWVASLSKQNSMAREAPEARGSPAEGPECEEPLLLPAPPTSQPSAGQKVQRGLSGRLPTIPEVPMDGCEADGGERVGDGGGGDGDGDKWERGSEAAESSADGSQAAGSAITGTSGNPSMVELMIDARRGRLLRSLRKVLMGPLLMGPLERLRLHSYALLAVMLLTHIACYVVVTNIITNEHSNVYLVYRQAMAMDRAELIVVRVLIGTFCERANVTAKVSACTPPLSTHIKNMVASITTLEQNHQGVYMGFSPSKTAKPASEVYDVWTQPQLDYHLYMDTQPPQVLTEAAGVWQLGNRFIAAAREALYYMPLLKANFKLHRVYQFIVTNGIGSLFTGYATSLDLLMDSAWKSLDQLRTVLIVLLVVEVLIIQLLCLVYEWLLVRQVEGARLLGIMSMVGLPAPVLRQLASKETKVLDDSSDESDDDRDDVGEGEQEGAAAAAAAAAAANGKDNNKKTGPAAAAQAGNRRSSIGGLPDSGDGGPAKAVRGFSLDGQDLDARAADDDNGAKSKAQQQRAAGADTAVAAKARRIRRLGVQVVNGKALVPSRWRVSKLMLIPCAWFFTLLAIYGVSLYQLEGMQGPLASLNMASHVIYRYTRIRAVGFKFLSQDDTESKSLWRDMLRSEIRLFDSEYMALMYGGTALSQVNSVFTHPVPASTFSSSMFAYEFFKTKRCFRYNQTLCAKPGSKYYEVTHNGLDVMVRRMISEMELLVTDPDQDAVYNGSRWDYMYNVGTFDLYEGLQQAAELFVDYSISRYNQVTRLHSVLLAITFLLLAAYVVLTLWPHLAKLKGDAARQSALLSHVPAEVDTVGHVKAICRRARPAKKRGRGAGFTVSSLV</sequence>
<feature type="compositionally biased region" description="Low complexity" evidence="7">
    <location>
        <begin position="1895"/>
        <end position="1905"/>
    </location>
</feature>
<organism evidence="10 11">
    <name type="scientific">Astrephomene gubernaculifera</name>
    <dbReference type="NCBI Taxonomy" id="47775"/>
    <lineage>
        <taxon>Eukaryota</taxon>
        <taxon>Viridiplantae</taxon>
        <taxon>Chlorophyta</taxon>
        <taxon>core chlorophytes</taxon>
        <taxon>Chlorophyceae</taxon>
        <taxon>CS clade</taxon>
        <taxon>Chlamydomonadales</taxon>
        <taxon>Astrephomenaceae</taxon>
        <taxon>Astrephomene</taxon>
    </lineage>
</organism>
<dbReference type="PANTHER" id="PTHR31600:SF2">
    <property type="entry name" value="GAMETE ENRICHED GENE 10 PROTEIN-RELATED"/>
    <property type="match status" value="1"/>
</dbReference>
<feature type="region of interest" description="Disordered" evidence="7">
    <location>
        <begin position="1"/>
        <end position="41"/>
    </location>
</feature>
<dbReference type="Pfam" id="PF00989">
    <property type="entry name" value="PAS"/>
    <property type="match status" value="1"/>
</dbReference>
<dbReference type="InterPro" id="IPR013767">
    <property type="entry name" value="PAS_fold"/>
</dbReference>
<keyword evidence="11" id="KW-1185">Reference proteome</keyword>
<feature type="transmembrane region" description="Helical" evidence="8">
    <location>
        <begin position="213"/>
        <end position="235"/>
    </location>
</feature>
<keyword evidence="5" id="KW-0418">Kinase</keyword>
<dbReference type="FunFam" id="3.30.450.20:FF:000060">
    <property type="entry name" value="Sensor protein FixL"/>
    <property type="match status" value="1"/>
</dbReference>
<keyword evidence="3" id="KW-0808">Transferase</keyword>
<feature type="compositionally biased region" description="Basic and acidic residues" evidence="7">
    <location>
        <begin position="23"/>
        <end position="35"/>
    </location>
</feature>
<keyword evidence="1" id="KW-0600">Photoreceptor protein</keyword>
<feature type="compositionally biased region" description="Low complexity" evidence="7">
    <location>
        <begin position="1552"/>
        <end position="1566"/>
    </location>
</feature>
<feature type="compositionally biased region" description="Basic and acidic residues" evidence="7">
    <location>
        <begin position="1542"/>
        <end position="1551"/>
    </location>
</feature>
<feature type="compositionally biased region" description="Basic and acidic residues" evidence="7">
    <location>
        <begin position="1385"/>
        <end position="1401"/>
    </location>
</feature>
<feature type="compositionally biased region" description="Acidic residues" evidence="7">
    <location>
        <begin position="1875"/>
        <end position="1892"/>
    </location>
</feature>
<feature type="transmembrane region" description="Helical" evidence="8">
    <location>
        <begin position="127"/>
        <end position="149"/>
    </location>
</feature>
<feature type="transmembrane region" description="Helical" evidence="8">
    <location>
        <begin position="2219"/>
        <end position="2240"/>
    </location>
</feature>
<feature type="transmembrane region" description="Helical" evidence="8">
    <location>
        <begin position="344"/>
        <end position="366"/>
    </location>
</feature>
<evidence type="ECO:0000256" key="3">
    <source>
        <dbReference type="ARBA" id="ARBA00022679"/>
    </source>
</evidence>
<accession>A0AAD3DND8</accession>
<keyword evidence="6" id="KW-0067">ATP-binding</keyword>
<feature type="compositionally biased region" description="Acidic residues" evidence="7">
    <location>
        <begin position="1277"/>
        <end position="1287"/>
    </location>
</feature>
<feature type="domain" description="PAS" evidence="9">
    <location>
        <begin position="615"/>
        <end position="668"/>
    </location>
</feature>
<feature type="compositionally biased region" description="Polar residues" evidence="7">
    <location>
        <begin position="1459"/>
        <end position="1469"/>
    </location>
</feature>
<evidence type="ECO:0000256" key="1">
    <source>
        <dbReference type="ARBA" id="ARBA00022543"/>
    </source>
</evidence>
<feature type="region of interest" description="Disordered" evidence="7">
    <location>
        <begin position="1365"/>
        <end position="1571"/>
    </location>
</feature>
<feature type="transmembrane region" description="Helical" evidence="8">
    <location>
        <begin position="1779"/>
        <end position="1796"/>
    </location>
</feature>
<keyword evidence="1" id="KW-0157">Chromophore</keyword>
<keyword evidence="1" id="KW-0675">Receptor</keyword>
<dbReference type="SMART" id="SM00091">
    <property type="entry name" value="PAS"/>
    <property type="match status" value="4"/>
</dbReference>
<comment type="caution">
    <text evidence="10">The sequence shown here is derived from an EMBL/GenBank/DDBJ whole genome shotgun (WGS) entry which is preliminary data.</text>
</comment>
<evidence type="ECO:0000256" key="2">
    <source>
        <dbReference type="ARBA" id="ARBA00022606"/>
    </source>
</evidence>
<feature type="transmembrane region" description="Helical" evidence="8">
    <location>
        <begin position="279"/>
        <end position="296"/>
    </location>
</feature>
<evidence type="ECO:0000256" key="7">
    <source>
        <dbReference type="SAM" id="MobiDB-lite"/>
    </source>
</evidence>
<dbReference type="Gene3D" id="3.30.450.20">
    <property type="entry name" value="PAS domain"/>
    <property type="match status" value="1"/>
</dbReference>
<evidence type="ECO:0000313" key="11">
    <source>
        <dbReference type="Proteomes" id="UP001054857"/>
    </source>
</evidence>
<feature type="transmembrane region" description="Helical" evidence="8">
    <location>
        <begin position="1816"/>
        <end position="1838"/>
    </location>
</feature>
<feature type="domain" description="PAS" evidence="9">
    <location>
        <begin position="962"/>
        <end position="994"/>
    </location>
</feature>
<evidence type="ECO:0000256" key="8">
    <source>
        <dbReference type="SAM" id="Phobius"/>
    </source>
</evidence>
<dbReference type="InterPro" id="IPR052994">
    <property type="entry name" value="Tiny_macrocysts_regulators"/>
</dbReference>
<feature type="transmembrane region" description="Helical" evidence="8">
    <location>
        <begin position="72"/>
        <end position="91"/>
    </location>
</feature>
<evidence type="ECO:0000256" key="4">
    <source>
        <dbReference type="ARBA" id="ARBA00022741"/>
    </source>
</evidence>
<feature type="compositionally biased region" description="Basic residues" evidence="7">
    <location>
        <begin position="1053"/>
        <end position="1066"/>
    </location>
</feature>